<proteinExistence type="predicted"/>
<dbReference type="AlphaFoldDB" id="A0A0A9FJJ7"/>
<dbReference type="EMBL" id="GBRH01187595">
    <property type="protein sequence ID" value="JAE10301.1"/>
    <property type="molecule type" value="Transcribed_RNA"/>
</dbReference>
<protein>
    <submittedName>
        <fullName evidence="1">Uncharacterized protein</fullName>
    </submittedName>
</protein>
<reference evidence="1" key="2">
    <citation type="journal article" date="2015" name="Data Brief">
        <title>Shoot transcriptome of the giant reed, Arundo donax.</title>
        <authorList>
            <person name="Barrero R.A."/>
            <person name="Guerrero F.D."/>
            <person name="Moolhuijzen P."/>
            <person name="Goolsby J.A."/>
            <person name="Tidwell J."/>
            <person name="Bellgard S.E."/>
            <person name="Bellgard M.I."/>
        </authorList>
    </citation>
    <scope>NUCLEOTIDE SEQUENCE</scope>
    <source>
        <tissue evidence="1">Shoot tissue taken approximately 20 cm above the soil surface</tissue>
    </source>
</reference>
<reference evidence="1" key="1">
    <citation type="submission" date="2014-09" db="EMBL/GenBank/DDBJ databases">
        <authorList>
            <person name="Magalhaes I.L.F."/>
            <person name="Oliveira U."/>
            <person name="Santos F.R."/>
            <person name="Vidigal T.H.D.A."/>
            <person name="Brescovit A.D."/>
            <person name="Santos A.J."/>
        </authorList>
    </citation>
    <scope>NUCLEOTIDE SEQUENCE</scope>
    <source>
        <tissue evidence="1">Shoot tissue taken approximately 20 cm above the soil surface</tissue>
    </source>
</reference>
<organism evidence="1">
    <name type="scientific">Arundo donax</name>
    <name type="common">Giant reed</name>
    <name type="synonym">Donax arundinaceus</name>
    <dbReference type="NCBI Taxonomy" id="35708"/>
    <lineage>
        <taxon>Eukaryota</taxon>
        <taxon>Viridiplantae</taxon>
        <taxon>Streptophyta</taxon>
        <taxon>Embryophyta</taxon>
        <taxon>Tracheophyta</taxon>
        <taxon>Spermatophyta</taxon>
        <taxon>Magnoliopsida</taxon>
        <taxon>Liliopsida</taxon>
        <taxon>Poales</taxon>
        <taxon>Poaceae</taxon>
        <taxon>PACMAD clade</taxon>
        <taxon>Arundinoideae</taxon>
        <taxon>Arundineae</taxon>
        <taxon>Arundo</taxon>
    </lineage>
</organism>
<accession>A0A0A9FJJ7</accession>
<name>A0A0A9FJJ7_ARUDO</name>
<sequence length="23" mass="2934">MYRFFRCNIYCLEVFGRNPDYVK</sequence>
<evidence type="ECO:0000313" key="1">
    <source>
        <dbReference type="EMBL" id="JAE10301.1"/>
    </source>
</evidence>